<dbReference type="STRING" id="1481914.JCM19241_5226"/>
<dbReference type="InterPro" id="IPR021866">
    <property type="entry name" value="SpoIIAA-like"/>
</dbReference>
<evidence type="ECO:0008006" key="3">
    <source>
        <dbReference type="Google" id="ProtNLM"/>
    </source>
</evidence>
<gene>
    <name evidence="1" type="ORF">JCM19241_5226</name>
</gene>
<dbReference type="Proteomes" id="UP000031666">
    <property type="component" value="Unassembled WGS sequence"/>
</dbReference>
<protein>
    <recommendedName>
        <fullName evidence="3">STAS/SEC14 domain-containing protein</fullName>
    </recommendedName>
</protein>
<dbReference type="InterPro" id="IPR038396">
    <property type="entry name" value="SpoIIAA-like_sf"/>
</dbReference>
<evidence type="ECO:0000313" key="2">
    <source>
        <dbReference type="Proteomes" id="UP000031666"/>
    </source>
</evidence>
<proteinExistence type="predicted"/>
<dbReference type="EMBL" id="BBSC01000002">
    <property type="protein sequence ID" value="GAM74030.1"/>
    <property type="molecule type" value="Genomic_DNA"/>
</dbReference>
<accession>A0A0B8Q375</accession>
<reference evidence="1 2" key="1">
    <citation type="submission" date="2015-01" db="EMBL/GenBank/DDBJ databases">
        <title>Vibrio sp. C94 JCM 19241 whole genome shotgun sequence.</title>
        <authorList>
            <person name="Sawabe T."/>
            <person name="Meirelles P."/>
            <person name="Feng G."/>
            <person name="Sayaka M."/>
            <person name="Hattori M."/>
            <person name="Ohkuma M."/>
        </authorList>
    </citation>
    <scope>NUCLEOTIDE SEQUENCE [LARGE SCALE GENOMIC DNA]</scope>
    <source>
        <strain evidence="2">JCM 19241</strain>
    </source>
</reference>
<comment type="caution">
    <text evidence="1">The sequence shown here is derived from an EMBL/GenBank/DDBJ whole genome shotgun (WGS) entry which is preliminary data.</text>
</comment>
<organism evidence="1 2">
    <name type="scientific">Vibrio ishigakensis</name>
    <dbReference type="NCBI Taxonomy" id="1481914"/>
    <lineage>
        <taxon>Bacteria</taxon>
        <taxon>Pseudomonadati</taxon>
        <taxon>Pseudomonadota</taxon>
        <taxon>Gammaproteobacteria</taxon>
        <taxon>Vibrionales</taxon>
        <taxon>Vibrionaceae</taxon>
        <taxon>Vibrio</taxon>
    </lineage>
</organism>
<name>A0A0B8Q375_9VIBR</name>
<reference evidence="1 2" key="2">
    <citation type="submission" date="2015-01" db="EMBL/GenBank/DDBJ databases">
        <authorList>
            <consortium name="NBRP consortium"/>
            <person name="Sawabe T."/>
            <person name="Meirelles P."/>
            <person name="Feng G."/>
            <person name="Sayaka M."/>
            <person name="Hattori M."/>
            <person name="Ohkuma M."/>
        </authorList>
    </citation>
    <scope>NUCLEOTIDE SEQUENCE [LARGE SCALE GENOMIC DNA]</scope>
    <source>
        <strain evidence="2">JCM 19241</strain>
    </source>
</reference>
<dbReference type="InterPro" id="IPR036513">
    <property type="entry name" value="STAS_dom_sf"/>
</dbReference>
<dbReference type="Gene3D" id="3.40.50.10600">
    <property type="entry name" value="SpoIIaa-like domains"/>
    <property type="match status" value="1"/>
</dbReference>
<evidence type="ECO:0000313" key="1">
    <source>
        <dbReference type="EMBL" id="GAM74030.1"/>
    </source>
</evidence>
<dbReference type="AlphaFoldDB" id="A0A0B8Q375"/>
<dbReference type="SUPFAM" id="SSF52091">
    <property type="entry name" value="SpoIIaa-like"/>
    <property type="match status" value="1"/>
</dbReference>
<dbReference type="Pfam" id="PF11964">
    <property type="entry name" value="SpoIIAA-like"/>
    <property type="match status" value="1"/>
</dbReference>
<sequence>MTVKRHGISLGVERIESEFVLVFKAMGKLTHQDYQAMAPVLESALQGVDSKHIKMLVDVSEFSGWELRAAWDDFRLGMKLGFEIEKVAIFGDKNWQEMASKVGGWFINGEMKSFQSYDDAVDWLKD</sequence>